<dbReference type="InterPro" id="IPR035965">
    <property type="entry name" value="PAS-like_dom_sf"/>
</dbReference>
<evidence type="ECO:0000313" key="7">
    <source>
        <dbReference type="EMBL" id="KAA5604929.1"/>
    </source>
</evidence>
<dbReference type="EMBL" id="VWPJ01000013">
    <property type="protein sequence ID" value="KAA5604929.1"/>
    <property type="molecule type" value="Genomic_DNA"/>
</dbReference>
<name>A0A5M6IB24_9PROT</name>
<dbReference type="SUPFAM" id="SSF55785">
    <property type="entry name" value="PYP-like sensor domain (PAS domain)"/>
    <property type="match status" value="2"/>
</dbReference>
<feature type="domain" description="PAC" evidence="5">
    <location>
        <begin position="73"/>
        <end position="125"/>
    </location>
</feature>
<sequence>MSDILSALNRSQAIIEFTTDGTILTANDRFLDLMEYTLPEIRGKHHRIFVDAALAASPEYREFWNALNRGEYKSAQFLRMSKSGRKVWIEASYNPVFGKNGKPYKIIKYATDITKKSLSSAEKDGLIKAINRVQAVIQFEMDGTIIDANENFLKLMGYSLPEIKGKNHRIFTDSVFAASKEYKNFWAQLNAGEYQAAQFMRLGKGGKEVWIEASYNPIFDMTGKPFKVVKVATDLTERKEQNREIARDFEENVSSLVQVLSSSTQDMQNTAHTLAAAAEENSAKSSAVASATEELSVSVDEISNQVTHSVRIVGDAVEEARRSEDLVASLLEAASKIGDVTRLISDVADQTNLLALNATIEAARAGDAGKGFAIVASEVKSLAGQTAKATNEISNQIDGIQNVSQETASTIKKIAAIIEQVNEISTAISGAVEEQSAATREVSSNIMAVQAAASETGQSSASVLEVSKDLFERSADLQARVDDFLTNVRAM</sequence>
<dbReference type="GO" id="GO:0007165">
    <property type="term" value="P:signal transduction"/>
    <property type="evidence" value="ECO:0007669"/>
    <property type="project" value="UniProtKB-KW"/>
</dbReference>
<dbReference type="Gene3D" id="3.30.450.20">
    <property type="entry name" value="PAS domain"/>
    <property type="match status" value="2"/>
</dbReference>
<feature type="domain" description="PAS" evidence="4">
    <location>
        <begin position="136"/>
        <end position="167"/>
    </location>
</feature>
<dbReference type="InterPro" id="IPR050903">
    <property type="entry name" value="Bact_Chemotaxis_MeTrfase"/>
</dbReference>
<dbReference type="PROSITE" id="PS50112">
    <property type="entry name" value="PAS"/>
    <property type="match status" value="1"/>
</dbReference>
<dbReference type="SMART" id="SM00086">
    <property type="entry name" value="PAC"/>
    <property type="match status" value="2"/>
</dbReference>
<dbReference type="GO" id="GO:0016020">
    <property type="term" value="C:membrane"/>
    <property type="evidence" value="ECO:0007669"/>
    <property type="project" value="InterPro"/>
</dbReference>
<evidence type="ECO:0000259" key="6">
    <source>
        <dbReference type="PROSITE" id="PS50192"/>
    </source>
</evidence>
<evidence type="ECO:0000259" key="5">
    <source>
        <dbReference type="PROSITE" id="PS50113"/>
    </source>
</evidence>
<evidence type="ECO:0000256" key="1">
    <source>
        <dbReference type="ARBA" id="ARBA00029447"/>
    </source>
</evidence>
<dbReference type="InterPro" id="IPR000014">
    <property type="entry name" value="PAS"/>
</dbReference>
<evidence type="ECO:0000259" key="3">
    <source>
        <dbReference type="PROSITE" id="PS50111"/>
    </source>
</evidence>
<dbReference type="GO" id="GO:0004888">
    <property type="term" value="F:transmembrane signaling receptor activity"/>
    <property type="evidence" value="ECO:0007669"/>
    <property type="project" value="InterPro"/>
</dbReference>
<evidence type="ECO:0000259" key="4">
    <source>
        <dbReference type="PROSITE" id="PS50112"/>
    </source>
</evidence>
<dbReference type="Pfam" id="PF08448">
    <property type="entry name" value="PAS_4"/>
    <property type="match status" value="1"/>
</dbReference>
<dbReference type="InterPro" id="IPR001610">
    <property type="entry name" value="PAC"/>
</dbReference>
<dbReference type="NCBIfam" id="TIGR00229">
    <property type="entry name" value="sensory_box"/>
    <property type="match status" value="2"/>
</dbReference>
<keyword evidence="2" id="KW-0807">Transducer</keyword>
<dbReference type="SMART" id="SM00283">
    <property type="entry name" value="MA"/>
    <property type="match status" value="1"/>
</dbReference>
<dbReference type="Proteomes" id="UP000324065">
    <property type="component" value="Unassembled WGS sequence"/>
</dbReference>
<dbReference type="PROSITE" id="PS50111">
    <property type="entry name" value="CHEMOTAXIS_TRANSDUC_2"/>
    <property type="match status" value="1"/>
</dbReference>
<dbReference type="InterPro" id="IPR004089">
    <property type="entry name" value="MCPsignal_dom"/>
</dbReference>
<dbReference type="PROSITE" id="PS50192">
    <property type="entry name" value="T_SNARE"/>
    <property type="match status" value="1"/>
</dbReference>
<keyword evidence="8" id="KW-1185">Reference proteome</keyword>
<dbReference type="SUPFAM" id="SSF58104">
    <property type="entry name" value="Methyl-accepting chemotaxis protein (MCP) signaling domain"/>
    <property type="match status" value="1"/>
</dbReference>
<reference evidence="7 8" key="1">
    <citation type="submission" date="2019-09" db="EMBL/GenBank/DDBJ databases">
        <title>Genome sequence of Roseospira marina, one of the more divergent members of the non-sulfur purple photosynthetic bacterial family, the Rhodospirillaceae.</title>
        <authorList>
            <person name="Meyer T."/>
            <person name="Kyndt J."/>
        </authorList>
    </citation>
    <scope>NUCLEOTIDE SEQUENCE [LARGE SCALE GENOMIC DNA]</scope>
    <source>
        <strain evidence="7 8">DSM 15113</strain>
    </source>
</reference>
<dbReference type="PROSITE" id="PS50113">
    <property type="entry name" value="PAC"/>
    <property type="match status" value="2"/>
</dbReference>
<dbReference type="InterPro" id="IPR004090">
    <property type="entry name" value="Chemotax_Me-accpt_rcpt"/>
</dbReference>
<dbReference type="InterPro" id="IPR013656">
    <property type="entry name" value="PAS_4"/>
</dbReference>
<evidence type="ECO:0000256" key="2">
    <source>
        <dbReference type="PROSITE-ProRule" id="PRU00284"/>
    </source>
</evidence>
<dbReference type="CDD" id="cd00130">
    <property type="entry name" value="PAS"/>
    <property type="match status" value="2"/>
</dbReference>
<comment type="similarity">
    <text evidence="1">Belongs to the methyl-accepting chemotaxis (MCP) protein family.</text>
</comment>
<dbReference type="Pfam" id="PF08447">
    <property type="entry name" value="PAS_3"/>
    <property type="match status" value="1"/>
</dbReference>
<organism evidence="7 8">
    <name type="scientific">Roseospira marina</name>
    <dbReference type="NCBI Taxonomy" id="140057"/>
    <lineage>
        <taxon>Bacteria</taxon>
        <taxon>Pseudomonadati</taxon>
        <taxon>Pseudomonadota</taxon>
        <taxon>Alphaproteobacteria</taxon>
        <taxon>Rhodospirillales</taxon>
        <taxon>Rhodospirillaceae</taxon>
        <taxon>Roseospira</taxon>
    </lineage>
</organism>
<dbReference type="InterPro" id="IPR013655">
    <property type="entry name" value="PAS_fold_3"/>
</dbReference>
<dbReference type="AlphaFoldDB" id="A0A5M6IB24"/>
<dbReference type="Pfam" id="PF00015">
    <property type="entry name" value="MCPsignal"/>
    <property type="match status" value="1"/>
</dbReference>
<dbReference type="GO" id="GO:0006935">
    <property type="term" value="P:chemotaxis"/>
    <property type="evidence" value="ECO:0007669"/>
    <property type="project" value="InterPro"/>
</dbReference>
<dbReference type="PRINTS" id="PR00260">
    <property type="entry name" value="CHEMTRNSDUCR"/>
</dbReference>
<dbReference type="OrthoDB" id="9765776at2"/>
<dbReference type="InterPro" id="IPR000727">
    <property type="entry name" value="T_SNARE_dom"/>
</dbReference>
<dbReference type="PANTHER" id="PTHR24422:SF10">
    <property type="entry name" value="CHEMOTAXIS PROTEIN METHYLTRANSFERASE 2"/>
    <property type="match status" value="1"/>
</dbReference>
<comment type="caution">
    <text evidence="7">The sequence shown here is derived from an EMBL/GenBank/DDBJ whole genome shotgun (WGS) entry which is preliminary data.</text>
</comment>
<feature type="domain" description="Methyl-accepting transducer" evidence="3">
    <location>
        <begin position="242"/>
        <end position="471"/>
    </location>
</feature>
<protein>
    <submittedName>
        <fullName evidence="7">PAS domain S-box protein</fullName>
    </submittedName>
</protein>
<accession>A0A5M6IB24</accession>
<dbReference type="Gene3D" id="1.10.287.950">
    <property type="entry name" value="Methyl-accepting chemotaxis protein"/>
    <property type="match status" value="1"/>
</dbReference>
<feature type="domain" description="T-SNARE coiled-coil homology" evidence="6">
    <location>
        <begin position="401"/>
        <end position="446"/>
    </location>
</feature>
<gene>
    <name evidence="7" type="ORF">F1188_13540</name>
</gene>
<feature type="domain" description="PAC" evidence="5">
    <location>
        <begin position="195"/>
        <end position="247"/>
    </location>
</feature>
<evidence type="ECO:0000313" key="8">
    <source>
        <dbReference type="Proteomes" id="UP000324065"/>
    </source>
</evidence>
<dbReference type="InterPro" id="IPR000700">
    <property type="entry name" value="PAS-assoc_C"/>
</dbReference>
<dbReference type="PANTHER" id="PTHR24422">
    <property type="entry name" value="CHEMOTAXIS PROTEIN METHYLTRANSFERASE"/>
    <property type="match status" value="1"/>
</dbReference>
<proteinExistence type="inferred from homology"/>